<comment type="caution">
    <text evidence="3">The sequence shown here is derived from an EMBL/GenBank/DDBJ whole genome shotgun (WGS) entry which is preliminary data.</text>
</comment>
<evidence type="ECO:0000256" key="2">
    <source>
        <dbReference type="SAM" id="Phobius"/>
    </source>
</evidence>
<name>A0AAV5ATV6_9AGAM</name>
<keyword evidence="4" id="KW-1185">Reference proteome</keyword>
<feature type="transmembrane region" description="Helical" evidence="2">
    <location>
        <begin position="80"/>
        <end position="104"/>
    </location>
</feature>
<keyword evidence="2" id="KW-0472">Membrane</keyword>
<reference evidence="3" key="1">
    <citation type="submission" date="2021-10" db="EMBL/GenBank/DDBJ databases">
        <title>De novo Genome Assembly of Clathrus columnatus (Basidiomycota, Fungi) Using Illumina and Nanopore Sequence Data.</title>
        <authorList>
            <person name="Ogiso-Tanaka E."/>
            <person name="Itagaki H."/>
            <person name="Hosoya T."/>
            <person name="Hosaka K."/>
        </authorList>
    </citation>
    <scope>NUCLEOTIDE SEQUENCE</scope>
    <source>
        <strain evidence="3">MO-923</strain>
    </source>
</reference>
<organism evidence="3 4">
    <name type="scientific">Clathrus columnatus</name>
    <dbReference type="NCBI Taxonomy" id="1419009"/>
    <lineage>
        <taxon>Eukaryota</taxon>
        <taxon>Fungi</taxon>
        <taxon>Dikarya</taxon>
        <taxon>Basidiomycota</taxon>
        <taxon>Agaricomycotina</taxon>
        <taxon>Agaricomycetes</taxon>
        <taxon>Phallomycetidae</taxon>
        <taxon>Phallales</taxon>
        <taxon>Clathraceae</taxon>
        <taxon>Clathrus</taxon>
    </lineage>
</organism>
<accession>A0AAV5ATV6</accession>
<feature type="compositionally biased region" description="Polar residues" evidence="1">
    <location>
        <begin position="17"/>
        <end position="32"/>
    </location>
</feature>
<keyword evidence="2" id="KW-1133">Transmembrane helix</keyword>
<sequence length="107" mass="11609">METTPTEKTCDDAEASTRPSQTKKIDPSTNTNQEDKLSPGPGACDRKGGTERFLFTVTALNENSMIINLGHTLHRIIRPLGCAIVFSGLGVLLIGIIEILVAFLRLK</sequence>
<protein>
    <submittedName>
        <fullName evidence="3">Uncharacterized protein</fullName>
    </submittedName>
</protein>
<dbReference type="EMBL" id="BPWL01000011">
    <property type="protein sequence ID" value="GJJ15756.1"/>
    <property type="molecule type" value="Genomic_DNA"/>
</dbReference>
<evidence type="ECO:0000313" key="3">
    <source>
        <dbReference type="EMBL" id="GJJ15756.1"/>
    </source>
</evidence>
<evidence type="ECO:0000313" key="4">
    <source>
        <dbReference type="Proteomes" id="UP001050691"/>
    </source>
</evidence>
<evidence type="ECO:0000256" key="1">
    <source>
        <dbReference type="SAM" id="MobiDB-lite"/>
    </source>
</evidence>
<feature type="region of interest" description="Disordered" evidence="1">
    <location>
        <begin position="1"/>
        <end position="45"/>
    </location>
</feature>
<keyword evidence="2" id="KW-0812">Transmembrane</keyword>
<dbReference type="Proteomes" id="UP001050691">
    <property type="component" value="Unassembled WGS sequence"/>
</dbReference>
<gene>
    <name evidence="3" type="ORF">Clacol_010034</name>
</gene>
<proteinExistence type="predicted"/>
<dbReference type="AlphaFoldDB" id="A0AAV5ATV6"/>